<dbReference type="Proteomes" id="UP000198656">
    <property type="component" value="Unassembled WGS sequence"/>
</dbReference>
<protein>
    <submittedName>
        <fullName evidence="1">Uncharacterized protein</fullName>
    </submittedName>
</protein>
<accession>A0A1G7SYV1</accession>
<dbReference type="RefSeq" id="WP_242876158.1">
    <property type="nucleotide sequence ID" value="NZ_FNCP01000002.1"/>
</dbReference>
<gene>
    <name evidence="1" type="ORF">SAMN05443529_10214</name>
</gene>
<evidence type="ECO:0000313" key="1">
    <source>
        <dbReference type="EMBL" id="SDG27599.1"/>
    </source>
</evidence>
<sequence length="143" mass="16105">MGTTAHTTAKLISQHGLIYDQIKHQMGLEKAKQYADANETAIKFVAKLIEEKKIKCDFSWRSAYVFTQSNKYIQKLQDELTVAEELGIKASYQTELEIPILIPRGAKYSGMTLNTLGIALARAQDLRLMEILEGPAMKELETL</sequence>
<evidence type="ECO:0000313" key="2">
    <source>
        <dbReference type="Proteomes" id="UP000198656"/>
    </source>
</evidence>
<dbReference type="AlphaFoldDB" id="A0A1G7SYV1"/>
<keyword evidence="2" id="KW-1185">Reference proteome</keyword>
<name>A0A1G7SYV1_9FIRM</name>
<reference evidence="2" key="1">
    <citation type="submission" date="2016-10" db="EMBL/GenBank/DDBJ databases">
        <authorList>
            <person name="Varghese N."/>
            <person name="Submissions S."/>
        </authorList>
    </citation>
    <scope>NUCLEOTIDE SEQUENCE [LARGE SCALE GENOMIC DNA]</scope>
    <source>
        <strain evidence="2">DSM 8344</strain>
    </source>
</reference>
<dbReference type="EMBL" id="FNCP01000002">
    <property type="protein sequence ID" value="SDG27599.1"/>
    <property type="molecule type" value="Genomic_DNA"/>
</dbReference>
<dbReference type="STRING" id="1121419.SAMN05443529_10214"/>
<organism evidence="1 2">
    <name type="scientific">Desulfosporosinus hippei DSM 8344</name>
    <dbReference type="NCBI Taxonomy" id="1121419"/>
    <lineage>
        <taxon>Bacteria</taxon>
        <taxon>Bacillati</taxon>
        <taxon>Bacillota</taxon>
        <taxon>Clostridia</taxon>
        <taxon>Eubacteriales</taxon>
        <taxon>Desulfitobacteriaceae</taxon>
        <taxon>Desulfosporosinus</taxon>
    </lineage>
</organism>
<proteinExistence type="predicted"/>